<dbReference type="Pfam" id="PF00551">
    <property type="entry name" value="Formyl_trans_N"/>
    <property type="match status" value="1"/>
</dbReference>
<dbReference type="PANTHER" id="PTHR43369">
    <property type="entry name" value="PHOSPHORIBOSYLGLYCINAMIDE FORMYLTRANSFERASE"/>
    <property type="match status" value="1"/>
</dbReference>
<evidence type="ECO:0000259" key="5">
    <source>
        <dbReference type="Pfam" id="PF00551"/>
    </source>
</evidence>
<name>A0A382J0R5_9ZZZZ</name>
<dbReference type="GO" id="GO:0004644">
    <property type="term" value="F:phosphoribosylglycinamide formyltransferase activity"/>
    <property type="evidence" value="ECO:0007669"/>
    <property type="project" value="UniProtKB-EC"/>
</dbReference>
<evidence type="ECO:0000256" key="4">
    <source>
        <dbReference type="ARBA" id="ARBA00022755"/>
    </source>
</evidence>
<evidence type="ECO:0000256" key="2">
    <source>
        <dbReference type="ARBA" id="ARBA00012254"/>
    </source>
</evidence>
<evidence type="ECO:0000256" key="1">
    <source>
        <dbReference type="ARBA" id="ARBA00005054"/>
    </source>
</evidence>
<dbReference type="SUPFAM" id="SSF53328">
    <property type="entry name" value="Formyltransferase"/>
    <property type="match status" value="1"/>
</dbReference>
<dbReference type="InterPro" id="IPR036477">
    <property type="entry name" value="Formyl_transf_N_sf"/>
</dbReference>
<dbReference type="EC" id="2.1.2.2" evidence="2"/>
<comment type="pathway">
    <text evidence="1">Purine metabolism; IMP biosynthesis via de novo pathway; N(2)-formyl-N(1)-(5-phospho-D-ribosyl)glycinamide from N(1)-(5-phospho-D-ribosyl)glycinamide (10-formyl THF route): step 1/1.</text>
</comment>
<keyword evidence="4" id="KW-0658">Purine biosynthesis</keyword>
<dbReference type="AlphaFoldDB" id="A0A382J0R5"/>
<dbReference type="PANTHER" id="PTHR43369:SF2">
    <property type="entry name" value="PHOSPHORIBOSYLGLYCINAMIDE FORMYLTRANSFERASE"/>
    <property type="match status" value="1"/>
</dbReference>
<dbReference type="InterPro" id="IPR002376">
    <property type="entry name" value="Formyl_transf_N"/>
</dbReference>
<dbReference type="GO" id="GO:0005737">
    <property type="term" value="C:cytoplasm"/>
    <property type="evidence" value="ECO:0007669"/>
    <property type="project" value="TreeGrafter"/>
</dbReference>
<accession>A0A382J0R5</accession>
<dbReference type="EMBL" id="UINC01071014">
    <property type="protein sequence ID" value="SVC05610.1"/>
    <property type="molecule type" value="Genomic_DNA"/>
</dbReference>
<dbReference type="Gene3D" id="3.40.50.170">
    <property type="entry name" value="Formyl transferase, N-terminal domain"/>
    <property type="match status" value="1"/>
</dbReference>
<feature type="domain" description="Formyl transferase N-terminal" evidence="5">
    <location>
        <begin position="2"/>
        <end position="122"/>
    </location>
</feature>
<proteinExistence type="predicted"/>
<evidence type="ECO:0000313" key="6">
    <source>
        <dbReference type="EMBL" id="SVC05610.1"/>
    </source>
</evidence>
<sequence length="122" mass="13928">MISNNPKCGAVLFAKNNRIDCKIINDFRYPILKNKNKEYELVLKYYKTNLILLAGYMKKIPKNIVKIYKHKIMNIHPALLPNYGGEGFYGMKVHDAVINANEKVSGATVHLVNNEYDKGSII</sequence>
<evidence type="ECO:0000256" key="3">
    <source>
        <dbReference type="ARBA" id="ARBA00022679"/>
    </source>
</evidence>
<reference evidence="6" key="1">
    <citation type="submission" date="2018-05" db="EMBL/GenBank/DDBJ databases">
        <authorList>
            <person name="Lanie J.A."/>
            <person name="Ng W.-L."/>
            <person name="Kazmierczak K.M."/>
            <person name="Andrzejewski T.M."/>
            <person name="Davidsen T.M."/>
            <person name="Wayne K.J."/>
            <person name="Tettelin H."/>
            <person name="Glass J.I."/>
            <person name="Rusch D."/>
            <person name="Podicherti R."/>
            <person name="Tsui H.-C.T."/>
            <person name="Winkler M.E."/>
        </authorList>
    </citation>
    <scope>NUCLEOTIDE SEQUENCE</scope>
</reference>
<protein>
    <recommendedName>
        <fullName evidence="2">phosphoribosylglycinamide formyltransferase 1</fullName>
        <ecNumber evidence="2">2.1.2.2</ecNumber>
    </recommendedName>
</protein>
<gene>
    <name evidence="6" type="ORF">METZ01_LOCUS258464</name>
</gene>
<feature type="non-terminal residue" evidence="6">
    <location>
        <position position="122"/>
    </location>
</feature>
<keyword evidence="3" id="KW-0808">Transferase</keyword>
<organism evidence="6">
    <name type="scientific">marine metagenome</name>
    <dbReference type="NCBI Taxonomy" id="408172"/>
    <lineage>
        <taxon>unclassified sequences</taxon>
        <taxon>metagenomes</taxon>
        <taxon>ecological metagenomes</taxon>
    </lineage>
</organism>
<dbReference type="GO" id="GO:0006189">
    <property type="term" value="P:'de novo' IMP biosynthetic process"/>
    <property type="evidence" value="ECO:0007669"/>
    <property type="project" value="TreeGrafter"/>
</dbReference>